<dbReference type="EMBL" id="JAKUML010000011">
    <property type="protein sequence ID" value="MCJ8146876.1"/>
    <property type="molecule type" value="Genomic_DNA"/>
</dbReference>
<evidence type="ECO:0000259" key="3">
    <source>
        <dbReference type="Pfam" id="PF13600"/>
    </source>
</evidence>
<dbReference type="Pfam" id="PF13600">
    <property type="entry name" value="DUF4140"/>
    <property type="match status" value="1"/>
</dbReference>
<dbReference type="InterPro" id="IPR025554">
    <property type="entry name" value="DUF4140"/>
</dbReference>
<dbReference type="Pfam" id="PF13598">
    <property type="entry name" value="DUF4139"/>
    <property type="match status" value="1"/>
</dbReference>
<feature type="coiled-coil region" evidence="1">
    <location>
        <begin position="147"/>
        <end position="174"/>
    </location>
</feature>
<comment type="caution">
    <text evidence="4">The sequence shown here is derived from an EMBL/GenBank/DDBJ whole genome shotgun (WGS) entry which is preliminary data.</text>
</comment>
<organism evidence="4 5">
    <name type="scientific">Acinetobacter sedimenti</name>
    <dbReference type="NCBI Taxonomy" id="2919922"/>
    <lineage>
        <taxon>Bacteria</taxon>
        <taxon>Pseudomonadati</taxon>
        <taxon>Pseudomonadota</taxon>
        <taxon>Gammaproteobacteria</taxon>
        <taxon>Moraxellales</taxon>
        <taxon>Moraxellaceae</taxon>
        <taxon>Acinetobacter</taxon>
    </lineage>
</organism>
<accession>A0A9X1X2P4</accession>
<feature type="domain" description="DUF4139" evidence="2">
    <location>
        <begin position="193"/>
        <end position="508"/>
    </location>
</feature>
<proteinExistence type="predicted"/>
<keyword evidence="5" id="KW-1185">Reference proteome</keyword>
<dbReference type="PANTHER" id="PTHR31005:SF8">
    <property type="entry name" value="DUF4139 DOMAIN-CONTAINING PROTEIN"/>
    <property type="match status" value="1"/>
</dbReference>
<keyword evidence="1" id="KW-0175">Coiled coil</keyword>
<dbReference type="PANTHER" id="PTHR31005">
    <property type="entry name" value="DUF4139 DOMAIN-CONTAINING PROTEIN"/>
    <property type="match status" value="1"/>
</dbReference>
<dbReference type="InterPro" id="IPR011935">
    <property type="entry name" value="CHP02231"/>
</dbReference>
<evidence type="ECO:0000259" key="2">
    <source>
        <dbReference type="Pfam" id="PF13598"/>
    </source>
</evidence>
<gene>
    <name evidence="4" type="ORF">MKI79_08170</name>
</gene>
<sequence length="515" mass="58323">MKYSVLSICIIGAIAQQSWALALKDAPIQHVTVYPNGALVERNIPVRAGERLIELEGLPANFDVSAIKVQGQNVDIGAVTSVDSALDKPAGRESSALKNEIKQLESDIAKLNAKIQAAELQNTFLGNIKQGNALTVRQQAYDAYLTISTANQEKKELEQRLQELNQDLNQIGDHRFNQRRLQLHVNAPSSGVIQIAYQVPYATWRPSYKVELNSATKQVTLTRMAMIAQKTGEDWDNVKLTLSTNTPQGRIEQIQPNPWWVNYYEPRNEPTYEPAPVAMEVVALQARSTADAMGAKRVEEPRFPQFEQVQQTYSTQFTTSTRASVPSSKQQISLPLDQQSYVAKLSTWVIPQQQQRAYLSAEIPRVTGDWPSGEIKLYRDGDYIGQRQWQNPSAEQMHFNFGEDEQVLVKVLNDQRDQDQTGAFSKQTVEILSKQYQIQNRHTQAIDLIVFESVPQSQNDALKVEHQFSHAPTATEWQGQKNIYQWQQPLGANQTWQLDLKYQFKYPKEGYASGF</sequence>
<name>A0A9X1X2P4_9GAMM</name>
<dbReference type="AlphaFoldDB" id="A0A9X1X2P4"/>
<protein>
    <submittedName>
        <fullName evidence="4">Mucoidy inhibitor MuiA family protein</fullName>
    </submittedName>
</protein>
<feature type="domain" description="DUF4140" evidence="3">
    <location>
        <begin position="31"/>
        <end position="125"/>
    </location>
</feature>
<reference evidence="4" key="1">
    <citation type="submission" date="2022-02" db="EMBL/GenBank/DDBJ databases">
        <title>Acinetobacter A3.8 sp. nov., isolated from Sediment (Zhairuo Island).</title>
        <authorList>
            <person name="Zheng K."/>
        </authorList>
    </citation>
    <scope>NUCLEOTIDE SEQUENCE</scope>
    <source>
        <strain evidence="4">A3.8</strain>
    </source>
</reference>
<evidence type="ECO:0000313" key="4">
    <source>
        <dbReference type="EMBL" id="MCJ8146876.1"/>
    </source>
</evidence>
<evidence type="ECO:0000256" key="1">
    <source>
        <dbReference type="SAM" id="Coils"/>
    </source>
</evidence>
<evidence type="ECO:0000313" key="5">
    <source>
        <dbReference type="Proteomes" id="UP001139701"/>
    </source>
</evidence>
<feature type="coiled-coil region" evidence="1">
    <location>
        <begin position="94"/>
        <end position="121"/>
    </location>
</feature>
<dbReference type="NCBIfam" id="TIGR02231">
    <property type="entry name" value="mucoidy inhibitor MuiA family protein"/>
    <property type="match status" value="1"/>
</dbReference>
<dbReference type="Proteomes" id="UP001139701">
    <property type="component" value="Unassembled WGS sequence"/>
</dbReference>
<dbReference type="InterPro" id="IPR037291">
    <property type="entry name" value="DUF4139"/>
</dbReference>
<dbReference type="RefSeq" id="WP_241571900.1">
    <property type="nucleotide sequence ID" value="NZ_JAKUML010000011.1"/>
</dbReference>